<dbReference type="EMBL" id="CP000153">
    <property type="protein sequence ID" value="ABB44384.1"/>
    <property type="molecule type" value="Genomic_DNA"/>
</dbReference>
<sequence length="227" mass="26115">MTFEQQWIEYDYNPFILFNSSMKILSLNAEAQFLLGYASAEEIFNLATTYANISFGFKTTFLELGFGRYNFFAITVGYENDETIGIKLYQAPSFKINKPKPIGEVANIYALVDLCILTYSINSKIIFEKIFDPTIPEIIIDSNGFIRILNKVYSCYEKSQKITTKIFYRVGEHLKFEDKKYSIFSIEISASEVDEESLNELKALSAKSNFFIDIQKKITINIPMILS</sequence>
<keyword evidence="2" id="KW-1185">Reference proteome</keyword>
<dbReference type="eggNOG" id="COG3852">
    <property type="taxonomic scope" value="Bacteria"/>
</dbReference>
<name>Q30RJ7_SULDN</name>
<accession>Q30RJ7</accession>
<evidence type="ECO:0000313" key="2">
    <source>
        <dbReference type="Proteomes" id="UP000002714"/>
    </source>
</evidence>
<proteinExistence type="predicted"/>
<gene>
    <name evidence="1" type="ordered locus">Suden_1106</name>
</gene>
<dbReference type="STRING" id="326298.Suden_1106"/>
<dbReference type="Proteomes" id="UP000002714">
    <property type="component" value="Chromosome"/>
</dbReference>
<dbReference type="RefSeq" id="WP_011372736.1">
    <property type="nucleotide sequence ID" value="NC_007575.1"/>
</dbReference>
<reference evidence="1 2" key="1">
    <citation type="journal article" date="2008" name="Appl. Environ. Microbiol.">
        <title>Genome of the epsilonproteobacterial chemolithoautotroph Sulfurimonas denitrificans.</title>
        <authorList>
            <person name="Sievert S.M."/>
            <person name="Scott K.M."/>
            <person name="Klotz M.G."/>
            <person name="Chain P.S.G."/>
            <person name="Hauser L.J."/>
            <person name="Hemp J."/>
            <person name="Huegler M."/>
            <person name="Land M."/>
            <person name="Lapidus A."/>
            <person name="Larimer F.W."/>
            <person name="Lucas S."/>
            <person name="Malfatti S.A."/>
            <person name="Meyer F."/>
            <person name="Paulsen I.T."/>
            <person name="Ren Q."/>
            <person name="Simon J."/>
            <person name="Bailey K."/>
            <person name="Diaz E."/>
            <person name="Fitzpatrick K.A."/>
            <person name="Glover B."/>
            <person name="Gwatney N."/>
            <person name="Korajkic A."/>
            <person name="Long A."/>
            <person name="Mobberley J.M."/>
            <person name="Pantry S.N."/>
            <person name="Pazder G."/>
            <person name="Peterson S."/>
            <person name="Quintanilla J.D."/>
            <person name="Sprinkle R."/>
            <person name="Stephens J."/>
            <person name="Thomas P."/>
            <person name="Vaughn R."/>
            <person name="Weber M.J."/>
            <person name="Wooten L.L."/>
        </authorList>
    </citation>
    <scope>NUCLEOTIDE SEQUENCE [LARGE SCALE GENOMIC DNA]</scope>
    <source>
        <strain evidence="2">ATCC 33889 / DSM 1251</strain>
    </source>
</reference>
<dbReference type="HOGENOM" id="CLU_103737_0_0_7"/>
<dbReference type="KEGG" id="tdn:Suden_1106"/>
<dbReference type="AlphaFoldDB" id="Q30RJ7"/>
<organism evidence="1 2">
    <name type="scientific">Sulfurimonas denitrificans (strain ATCC 33889 / DSM 1251)</name>
    <name type="common">Thiomicrospira denitrificans (strain ATCC 33889 / DSM 1251)</name>
    <dbReference type="NCBI Taxonomy" id="326298"/>
    <lineage>
        <taxon>Bacteria</taxon>
        <taxon>Pseudomonadati</taxon>
        <taxon>Campylobacterota</taxon>
        <taxon>Epsilonproteobacteria</taxon>
        <taxon>Campylobacterales</taxon>
        <taxon>Sulfurimonadaceae</taxon>
        <taxon>Sulfurimonas</taxon>
    </lineage>
</organism>
<dbReference type="OrthoDB" id="5347385at2"/>
<evidence type="ECO:0000313" key="1">
    <source>
        <dbReference type="EMBL" id="ABB44384.1"/>
    </source>
</evidence>
<protein>
    <submittedName>
        <fullName evidence="1">Uncharacterized protein</fullName>
    </submittedName>
</protein>